<dbReference type="InterPro" id="IPR026243">
    <property type="entry name" value="HAUS1"/>
</dbReference>
<keyword evidence="6" id="KW-0498">Mitosis</keyword>
<comment type="subcellular location">
    <subcellularLocation>
        <location evidence="1">Cytoplasm</location>
        <location evidence="1">Cytoskeleton</location>
        <location evidence="1">Spindle</location>
    </subcellularLocation>
</comment>
<keyword evidence="12" id="KW-1185">Reference proteome</keyword>
<dbReference type="PANTHER" id="PTHR31570">
    <property type="entry name" value="HAUS AUGMIN-LIKE COMPLEX SUBUNIT 1"/>
    <property type="match status" value="1"/>
</dbReference>
<comment type="similarity">
    <text evidence="2">Belongs to the HAUS1 family.</text>
</comment>
<dbReference type="GO" id="GO:0051225">
    <property type="term" value="P:spindle assembly"/>
    <property type="evidence" value="ECO:0007669"/>
    <property type="project" value="InterPro"/>
</dbReference>
<evidence type="ECO:0000256" key="3">
    <source>
        <dbReference type="ARBA" id="ARBA00022490"/>
    </source>
</evidence>
<dbReference type="Proteomes" id="UP001381693">
    <property type="component" value="Unassembled WGS sequence"/>
</dbReference>
<sequence length="273" mass="31302">MDMKHKEVIEWLREVYGEEKIQSYEKSECSINILHGLMMESKRTEHQGKILMADFTRKASEYNAEAQQMKKWRETARLEPTILSSDSQISLSALAHSTKILDVLIPTSTNIILAMNNLEMDHMQVTNNQEQEKSRIAFVLEMKKTLAKKLQEIQEIYKQAEALHKLTQEELSKDAQCKAFSLAKSKNYAADISNYEAKLSQVGLTREITHGNITKEWTRLLELEKQAHVLKKQLNNYTLPPDMALAEIKVQEARQELANIVEGLADKCNVNAL</sequence>
<evidence type="ECO:0008006" key="13">
    <source>
        <dbReference type="Google" id="ProtNLM"/>
    </source>
</evidence>
<dbReference type="GO" id="GO:0070652">
    <property type="term" value="C:HAUS complex"/>
    <property type="evidence" value="ECO:0007669"/>
    <property type="project" value="InterPro"/>
</dbReference>
<keyword evidence="9" id="KW-0131">Cell cycle</keyword>
<evidence type="ECO:0000313" key="11">
    <source>
        <dbReference type="EMBL" id="KAK7071237.1"/>
    </source>
</evidence>
<evidence type="ECO:0000256" key="8">
    <source>
        <dbReference type="ARBA" id="ARBA00023212"/>
    </source>
</evidence>
<dbReference type="Pfam" id="PF25762">
    <property type="entry name" value="HAUS1"/>
    <property type="match status" value="1"/>
</dbReference>
<dbReference type="GO" id="GO:0005819">
    <property type="term" value="C:spindle"/>
    <property type="evidence" value="ECO:0007669"/>
    <property type="project" value="UniProtKB-SubCell"/>
</dbReference>
<keyword evidence="8" id="KW-0206">Cytoskeleton</keyword>
<evidence type="ECO:0000256" key="9">
    <source>
        <dbReference type="ARBA" id="ARBA00023306"/>
    </source>
</evidence>
<dbReference type="AlphaFoldDB" id="A0AAN8WUF7"/>
<reference evidence="11 12" key="1">
    <citation type="submission" date="2023-11" db="EMBL/GenBank/DDBJ databases">
        <title>Halocaridina rubra genome assembly.</title>
        <authorList>
            <person name="Smith C."/>
        </authorList>
    </citation>
    <scope>NUCLEOTIDE SEQUENCE [LARGE SCALE GENOMIC DNA]</scope>
    <source>
        <strain evidence="11">EP-1</strain>
        <tissue evidence="11">Whole</tissue>
    </source>
</reference>
<dbReference type="PRINTS" id="PR02087">
    <property type="entry name" value="HAUSAUGMINL1"/>
</dbReference>
<evidence type="ECO:0000256" key="5">
    <source>
        <dbReference type="ARBA" id="ARBA00022701"/>
    </source>
</evidence>
<dbReference type="GO" id="GO:0051301">
    <property type="term" value="P:cell division"/>
    <property type="evidence" value="ECO:0007669"/>
    <property type="project" value="UniProtKB-KW"/>
</dbReference>
<evidence type="ECO:0000256" key="2">
    <source>
        <dbReference type="ARBA" id="ARBA00005479"/>
    </source>
</evidence>
<dbReference type="EMBL" id="JAXCGZ010015113">
    <property type="protein sequence ID" value="KAK7071237.1"/>
    <property type="molecule type" value="Genomic_DNA"/>
</dbReference>
<keyword evidence="4" id="KW-0132">Cell division</keyword>
<name>A0AAN8WUF7_HALRR</name>
<dbReference type="GO" id="GO:0005829">
    <property type="term" value="C:cytosol"/>
    <property type="evidence" value="ECO:0007669"/>
    <property type="project" value="TreeGrafter"/>
</dbReference>
<accession>A0AAN8WUF7</accession>
<feature type="coiled-coil region" evidence="10">
    <location>
        <begin position="143"/>
        <end position="170"/>
    </location>
</feature>
<evidence type="ECO:0000256" key="4">
    <source>
        <dbReference type="ARBA" id="ARBA00022618"/>
    </source>
</evidence>
<dbReference type="GO" id="GO:0005874">
    <property type="term" value="C:microtubule"/>
    <property type="evidence" value="ECO:0007669"/>
    <property type="project" value="UniProtKB-KW"/>
</dbReference>
<proteinExistence type="inferred from homology"/>
<gene>
    <name evidence="11" type="ORF">SK128_008914</name>
</gene>
<evidence type="ECO:0000256" key="1">
    <source>
        <dbReference type="ARBA" id="ARBA00004186"/>
    </source>
</evidence>
<protein>
    <recommendedName>
        <fullName evidence="13">HAUS augmin-like complex subunit 1</fullName>
    </recommendedName>
</protein>
<comment type="caution">
    <text evidence="11">The sequence shown here is derived from an EMBL/GenBank/DDBJ whole genome shotgun (WGS) entry which is preliminary data.</text>
</comment>
<evidence type="ECO:0000256" key="7">
    <source>
        <dbReference type="ARBA" id="ARBA00023054"/>
    </source>
</evidence>
<evidence type="ECO:0000256" key="6">
    <source>
        <dbReference type="ARBA" id="ARBA00022776"/>
    </source>
</evidence>
<keyword evidence="3" id="KW-0963">Cytoplasm</keyword>
<keyword evidence="5" id="KW-0493">Microtubule</keyword>
<evidence type="ECO:0000313" key="12">
    <source>
        <dbReference type="Proteomes" id="UP001381693"/>
    </source>
</evidence>
<organism evidence="11 12">
    <name type="scientific">Halocaridina rubra</name>
    <name type="common">Hawaiian red shrimp</name>
    <dbReference type="NCBI Taxonomy" id="373956"/>
    <lineage>
        <taxon>Eukaryota</taxon>
        <taxon>Metazoa</taxon>
        <taxon>Ecdysozoa</taxon>
        <taxon>Arthropoda</taxon>
        <taxon>Crustacea</taxon>
        <taxon>Multicrustacea</taxon>
        <taxon>Malacostraca</taxon>
        <taxon>Eumalacostraca</taxon>
        <taxon>Eucarida</taxon>
        <taxon>Decapoda</taxon>
        <taxon>Pleocyemata</taxon>
        <taxon>Caridea</taxon>
        <taxon>Atyoidea</taxon>
        <taxon>Atyidae</taxon>
        <taxon>Halocaridina</taxon>
    </lineage>
</organism>
<evidence type="ECO:0000256" key="10">
    <source>
        <dbReference type="SAM" id="Coils"/>
    </source>
</evidence>
<keyword evidence="7 10" id="KW-0175">Coiled coil</keyword>
<dbReference type="PANTHER" id="PTHR31570:SF1">
    <property type="entry name" value="HAUS AUGMIN-LIKE COMPLEX SUBUNIT 1"/>
    <property type="match status" value="1"/>
</dbReference>